<dbReference type="STRING" id="313628.LNTAR_05391"/>
<sequence length="141" mass="15967">MGFFQGLFGNYSEVSLEELQKKHGAYLIEGEEIQTGFKLVRDTLIFTNLRILDFDTQGATGKKTRIHSIYLDTICEVSCETAGMGVDDSEITITYIRSPYRKANELLLGSKTFEFPKKFDVVALYVQLENMAHNNVKNLNA</sequence>
<name>A6DLR5_9BACT</name>
<dbReference type="Gene3D" id="2.30.29.50">
    <property type="entry name" value="Bacterial Pleckstrin homology domain"/>
    <property type="match status" value="1"/>
</dbReference>
<organism evidence="2 3">
    <name type="scientific">Lentisphaera araneosa HTCC2155</name>
    <dbReference type="NCBI Taxonomy" id="313628"/>
    <lineage>
        <taxon>Bacteria</taxon>
        <taxon>Pseudomonadati</taxon>
        <taxon>Lentisphaerota</taxon>
        <taxon>Lentisphaeria</taxon>
        <taxon>Lentisphaerales</taxon>
        <taxon>Lentisphaeraceae</taxon>
        <taxon>Lentisphaera</taxon>
    </lineage>
</organism>
<feature type="domain" description="Bacterial Pleckstrin homology" evidence="1">
    <location>
        <begin position="2"/>
        <end position="130"/>
    </location>
</feature>
<comment type="caution">
    <text evidence="2">The sequence shown here is derived from an EMBL/GenBank/DDBJ whole genome shotgun (WGS) entry which is preliminary data.</text>
</comment>
<evidence type="ECO:0000259" key="1">
    <source>
        <dbReference type="Pfam" id="PF08000"/>
    </source>
</evidence>
<dbReference type="InterPro" id="IPR037063">
    <property type="entry name" value="PHb_sf"/>
</dbReference>
<evidence type="ECO:0000313" key="2">
    <source>
        <dbReference type="EMBL" id="EDM27520.1"/>
    </source>
</evidence>
<dbReference type="RefSeq" id="WP_007278824.1">
    <property type="nucleotide sequence ID" value="NZ_ABCK01000009.1"/>
</dbReference>
<dbReference type="AlphaFoldDB" id="A6DLR5"/>
<protein>
    <recommendedName>
        <fullName evidence="1">Bacterial Pleckstrin homology domain-containing protein</fullName>
    </recommendedName>
</protein>
<reference evidence="2 3" key="1">
    <citation type="journal article" date="2010" name="J. Bacteriol.">
        <title>Genome sequence of Lentisphaera araneosa HTCC2155T, the type species of the order Lentisphaerales in the phylum Lentisphaerae.</title>
        <authorList>
            <person name="Thrash J.C."/>
            <person name="Cho J.C."/>
            <person name="Vergin K.L."/>
            <person name="Morris R.M."/>
            <person name="Giovannoni S.J."/>
        </authorList>
    </citation>
    <scope>NUCLEOTIDE SEQUENCE [LARGE SCALE GENOMIC DNA]</scope>
    <source>
        <strain evidence="2 3">HTCC2155</strain>
    </source>
</reference>
<dbReference type="SUPFAM" id="SSF50729">
    <property type="entry name" value="PH domain-like"/>
    <property type="match status" value="1"/>
</dbReference>
<keyword evidence="3" id="KW-1185">Reference proteome</keyword>
<dbReference type="Pfam" id="PF08000">
    <property type="entry name" value="bPH_1"/>
    <property type="match status" value="1"/>
</dbReference>
<dbReference type="InterPro" id="IPR012544">
    <property type="entry name" value="PHb"/>
</dbReference>
<dbReference type="EMBL" id="ABCK01000009">
    <property type="protein sequence ID" value="EDM27520.1"/>
    <property type="molecule type" value="Genomic_DNA"/>
</dbReference>
<proteinExistence type="predicted"/>
<accession>A6DLR5</accession>
<dbReference type="Proteomes" id="UP000004947">
    <property type="component" value="Unassembled WGS sequence"/>
</dbReference>
<gene>
    <name evidence="2" type="ORF">LNTAR_05391</name>
</gene>
<dbReference type="OrthoDB" id="9803613at2"/>
<evidence type="ECO:0000313" key="3">
    <source>
        <dbReference type="Proteomes" id="UP000004947"/>
    </source>
</evidence>